<accession>A0ABS8PWX3</accession>
<gene>
    <name evidence="4" type="ORF">LQ567_18795</name>
</gene>
<comment type="caution">
    <text evidence="4">The sequence shown here is derived from an EMBL/GenBank/DDBJ whole genome shotgun (WGS) entry which is preliminary data.</text>
</comment>
<dbReference type="Pfam" id="PF01817">
    <property type="entry name" value="CM_2"/>
    <property type="match status" value="1"/>
</dbReference>
<feature type="domain" description="Chorismate mutase" evidence="3">
    <location>
        <begin position="15"/>
        <end position="106"/>
    </location>
</feature>
<name>A0ABS8PWX3_9BACT</name>
<proteinExistence type="predicted"/>
<dbReference type="Proteomes" id="UP001199816">
    <property type="component" value="Unassembled WGS sequence"/>
</dbReference>
<evidence type="ECO:0000259" key="3">
    <source>
        <dbReference type="PROSITE" id="PS51168"/>
    </source>
</evidence>
<dbReference type="PROSITE" id="PS51168">
    <property type="entry name" value="CHORISMATE_MUT_2"/>
    <property type="match status" value="1"/>
</dbReference>
<evidence type="ECO:0000256" key="2">
    <source>
        <dbReference type="ARBA" id="ARBA00023235"/>
    </source>
</evidence>
<protein>
    <recommendedName>
        <fullName evidence="1">chorismate mutase</fullName>
        <ecNumber evidence="1">5.4.99.5</ecNumber>
    </recommendedName>
</protein>
<dbReference type="PANTHER" id="PTHR38041:SF1">
    <property type="entry name" value="CHORISMATE MUTASE"/>
    <property type="match status" value="1"/>
</dbReference>
<evidence type="ECO:0000313" key="4">
    <source>
        <dbReference type="EMBL" id="MCD2424838.1"/>
    </source>
</evidence>
<dbReference type="InterPro" id="IPR002701">
    <property type="entry name" value="CM_II_prokaryot"/>
</dbReference>
<dbReference type="InterPro" id="IPR036263">
    <property type="entry name" value="Chorismate_II_sf"/>
</dbReference>
<dbReference type="InterPro" id="IPR036979">
    <property type="entry name" value="CM_dom_sf"/>
</dbReference>
<dbReference type="EC" id="5.4.99.5" evidence="1"/>
<dbReference type="SUPFAM" id="SSF48600">
    <property type="entry name" value="Chorismate mutase II"/>
    <property type="match status" value="1"/>
</dbReference>
<dbReference type="InterPro" id="IPR051331">
    <property type="entry name" value="Chorismate_mutase-related"/>
</dbReference>
<reference evidence="4 5" key="1">
    <citation type="submission" date="2021-11" db="EMBL/GenBank/DDBJ databases">
        <title>Genomic of Niabella pedocola.</title>
        <authorList>
            <person name="Wu T."/>
        </authorList>
    </citation>
    <scope>NUCLEOTIDE SEQUENCE [LARGE SCALE GENOMIC DNA]</scope>
    <source>
        <strain evidence="4 5">JCM 31011</strain>
    </source>
</reference>
<keyword evidence="2" id="KW-0413">Isomerase</keyword>
<dbReference type="Gene3D" id="1.20.59.10">
    <property type="entry name" value="Chorismate mutase"/>
    <property type="match status" value="1"/>
</dbReference>
<sequence>MAFCFYTGAAYAQDQPATDTMSYYRSQIDTLDQQLIDLLGQRMKAARAIGNYKLEHKIGVVQSARFEKVLEAAIRRGKAWQLSEAFVRAFYNEVHKESIRQQEQLQAEKKQAAK</sequence>
<dbReference type="EMBL" id="JAJNEC010000005">
    <property type="protein sequence ID" value="MCD2424838.1"/>
    <property type="molecule type" value="Genomic_DNA"/>
</dbReference>
<keyword evidence="5" id="KW-1185">Reference proteome</keyword>
<evidence type="ECO:0000313" key="5">
    <source>
        <dbReference type="Proteomes" id="UP001199816"/>
    </source>
</evidence>
<dbReference type="PANTHER" id="PTHR38041">
    <property type="entry name" value="CHORISMATE MUTASE"/>
    <property type="match status" value="1"/>
</dbReference>
<organism evidence="4 5">
    <name type="scientific">Niabella pedocola</name>
    <dbReference type="NCBI Taxonomy" id="1752077"/>
    <lineage>
        <taxon>Bacteria</taxon>
        <taxon>Pseudomonadati</taxon>
        <taxon>Bacteroidota</taxon>
        <taxon>Chitinophagia</taxon>
        <taxon>Chitinophagales</taxon>
        <taxon>Chitinophagaceae</taxon>
        <taxon>Niabella</taxon>
    </lineage>
</organism>
<dbReference type="SMART" id="SM00830">
    <property type="entry name" value="CM_2"/>
    <property type="match status" value="1"/>
</dbReference>
<dbReference type="RefSeq" id="WP_231007166.1">
    <property type="nucleotide sequence ID" value="NZ_JAJNEC010000005.1"/>
</dbReference>
<evidence type="ECO:0000256" key="1">
    <source>
        <dbReference type="ARBA" id="ARBA00012404"/>
    </source>
</evidence>